<dbReference type="Pfam" id="PF08241">
    <property type="entry name" value="Methyltransf_11"/>
    <property type="match status" value="1"/>
</dbReference>
<dbReference type="GO" id="GO:0002098">
    <property type="term" value="P:tRNA wobble uridine modification"/>
    <property type="evidence" value="ECO:0007669"/>
    <property type="project" value="TreeGrafter"/>
</dbReference>
<sequence>MATSAEPKCKKHEKVVEVHPDQLLDADAMEQRHVKEVYEAIAPHFSATRYKAWPRVRYFIESLPKYAAVADVGCGNGKYFTCFQNFREPLHGDTVSDVDGADSAVAAHRFVVGVDTSEGLLRLAQKQQRQREMDRAQPSSSASLDGDCGCTDLLRADGRRTPLRDGIFDAAISIAVVHHFVTRTRRLEAVRELLRLVRHGGRVLISVWAKDHPEKRARDAASDVFIRWEMHEAHDPDRHIHHRYYHLFSEGELEQLVKEAGGIVRESYFDKENWCVIMQKEEKQ</sequence>
<dbReference type="GO" id="GO:0005634">
    <property type="term" value="C:nucleus"/>
    <property type="evidence" value="ECO:0007669"/>
    <property type="project" value="TreeGrafter"/>
</dbReference>
<dbReference type="EMBL" id="HE575323">
    <property type="protein sequence ID" value="CCC93879.1"/>
    <property type="molecule type" value="Genomic_DNA"/>
</dbReference>
<dbReference type="InterPro" id="IPR051422">
    <property type="entry name" value="AlkB_tRNA_MeTrf/Diox"/>
</dbReference>
<organism evidence="4">
    <name type="scientific">Trypanosoma congolense (strain IL3000)</name>
    <dbReference type="NCBI Taxonomy" id="1068625"/>
    <lineage>
        <taxon>Eukaryota</taxon>
        <taxon>Discoba</taxon>
        <taxon>Euglenozoa</taxon>
        <taxon>Kinetoplastea</taxon>
        <taxon>Metakinetoplastina</taxon>
        <taxon>Trypanosomatida</taxon>
        <taxon>Trypanosomatidae</taxon>
        <taxon>Trypanosoma</taxon>
        <taxon>Nannomonas</taxon>
    </lineage>
</organism>
<gene>
    <name evidence="4" type="ORF">TCIL3000_10_6520</name>
</gene>
<evidence type="ECO:0000256" key="1">
    <source>
        <dbReference type="ARBA" id="ARBA00022603"/>
    </source>
</evidence>
<dbReference type="AlphaFoldDB" id="G0UWW2"/>
<dbReference type="GO" id="GO:0008757">
    <property type="term" value="F:S-adenosylmethionine-dependent methyltransferase activity"/>
    <property type="evidence" value="ECO:0007669"/>
    <property type="project" value="InterPro"/>
</dbReference>
<proteinExistence type="predicted"/>
<name>G0UWW2_TRYCI</name>
<dbReference type="VEuPathDB" id="TriTrypDB:TcIL3000_10_6520"/>
<feature type="domain" description="Methyltransferase type 11" evidence="3">
    <location>
        <begin position="108"/>
        <end position="205"/>
    </location>
</feature>
<dbReference type="GO" id="GO:0000049">
    <property type="term" value="F:tRNA binding"/>
    <property type="evidence" value="ECO:0007669"/>
    <property type="project" value="TreeGrafter"/>
</dbReference>
<dbReference type="GO" id="GO:0030488">
    <property type="term" value="P:tRNA methylation"/>
    <property type="evidence" value="ECO:0007669"/>
    <property type="project" value="TreeGrafter"/>
</dbReference>
<dbReference type="SUPFAM" id="SSF53335">
    <property type="entry name" value="S-adenosyl-L-methionine-dependent methyltransferases"/>
    <property type="match status" value="1"/>
</dbReference>
<keyword evidence="1" id="KW-0489">Methyltransferase</keyword>
<evidence type="ECO:0000259" key="3">
    <source>
        <dbReference type="Pfam" id="PF08241"/>
    </source>
</evidence>
<dbReference type="GO" id="GO:0005737">
    <property type="term" value="C:cytoplasm"/>
    <property type="evidence" value="ECO:0007669"/>
    <property type="project" value="TreeGrafter"/>
</dbReference>
<dbReference type="Gene3D" id="3.40.50.150">
    <property type="entry name" value="Vaccinia Virus protein VP39"/>
    <property type="match status" value="1"/>
</dbReference>
<reference evidence="4" key="1">
    <citation type="journal article" date="2012" name="Proc. Natl. Acad. Sci. U.S.A.">
        <title>Antigenic diversity is generated by distinct evolutionary mechanisms in African trypanosome species.</title>
        <authorList>
            <person name="Jackson A.P."/>
            <person name="Berry A."/>
            <person name="Aslett M."/>
            <person name="Allison H.C."/>
            <person name="Burton P."/>
            <person name="Vavrova-Anderson J."/>
            <person name="Brown R."/>
            <person name="Browne H."/>
            <person name="Corton N."/>
            <person name="Hauser H."/>
            <person name="Gamble J."/>
            <person name="Gilderthorp R."/>
            <person name="Marcello L."/>
            <person name="McQuillan J."/>
            <person name="Otto T.D."/>
            <person name="Quail M.A."/>
            <person name="Sanders M.J."/>
            <person name="van Tonder A."/>
            <person name="Ginger M.L."/>
            <person name="Field M.C."/>
            <person name="Barry J.D."/>
            <person name="Hertz-Fowler C."/>
            <person name="Berriman M."/>
        </authorList>
    </citation>
    <scope>NUCLEOTIDE SEQUENCE</scope>
    <source>
        <strain evidence="4">IL3000</strain>
    </source>
</reference>
<dbReference type="InterPro" id="IPR029063">
    <property type="entry name" value="SAM-dependent_MTases_sf"/>
</dbReference>
<evidence type="ECO:0000256" key="2">
    <source>
        <dbReference type="ARBA" id="ARBA00022679"/>
    </source>
</evidence>
<dbReference type="PANTHER" id="PTHR13069:SF21">
    <property type="entry name" value="ALKYLATED DNA REPAIR PROTEIN ALKB HOMOLOG 8"/>
    <property type="match status" value="1"/>
</dbReference>
<evidence type="ECO:0000313" key="4">
    <source>
        <dbReference type="EMBL" id="CCC93879.1"/>
    </source>
</evidence>
<accession>G0UWW2</accession>
<dbReference type="InterPro" id="IPR013216">
    <property type="entry name" value="Methyltransf_11"/>
</dbReference>
<dbReference type="PANTHER" id="PTHR13069">
    <property type="entry name" value="ALKYLATED DNA REPAIR PROTEIN ALKB HOMOLOG 8"/>
    <property type="match status" value="1"/>
</dbReference>
<dbReference type="GO" id="GO:0106335">
    <property type="term" value="F:tRNA (5-carboxymethyluridine(34)-5-O)-methyltransferase activity"/>
    <property type="evidence" value="ECO:0007669"/>
    <property type="project" value="TreeGrafter"/>
</dbReference>
<dbReference type="CDD" id="cd02440">
    <property type="entry name" value="AdoMet_MTases"/>
    <property type="match status" value="1"/>
</dbReference>
<protein>
    <submittedName>
        <fullName evidence="4">Uncharacterized protein TCIL3000_10_6520</fullName>
    </submittedName>
</protein>
<keyword evidence="2" id="KW-0808">Transferase</keyword>